<dbReference type="EMBL" id="MU825399">
    <property type="protein sequence ID" value="KAJ7393006.1"/>
    <property type="molecule type" value="Genomic_DNA"/>
</dbReference>
<evidence type="ECO:0000313" key="2">
    <source>
        <dbReference type="Proteomes" id="UP001163046"/>
    </source>
</evidence>
<keyword evidence="2" id="KW-1185">Reference proteome</keyword>
<protein>
    <submittedName>
        <fullName evidence="1">Uncharacterized protein</fullName>
    </submittedName>
</protein>
<dbReference type="OrthoDB" id="5988175at2759"/>
<name>A0A9X0A3X1_9CNID</name>
<dbReference type="Proteomes" id="UP001163046">
    <property type="component" value="Unassembled WGS sequence"/>
</dbReference>
<evidence type="ECO:0000313" key="1">
    <source>
        <dbReference type="EMBL" id="KAJ7393006.1"/>
    </source>
</evidence>
<reference evidence="1" key="1">
    <citation type="submission" date="2023-01" db="EMBL/GenBank/DDBJ databases">
        <title>Genome assembly of the deep-sea coral Lophelia pertusa.</title>
        <authorList>
            <person name="Herrera S."/>
            <person name="Cordes E."/>
        </authorList>
    </citation>
    <scope>NUCLEOTIDE SEQUENCE</scope>
    <source>
        <strain evidence="1">USNM1676648</strain>
        <tissue evidence="1">Polyp</tissue>
    </source>
</reference>
<proteinExistence type="predicted"/>
<dbReference type="AlphaFoldDB" id="A0A9X0A3X1"/>
<accession>A0A9X0A3X1</accession>
<organism evidence="1 2">
    <name type="scientific">Desmophyllum pertusum</name>
    <dbReference type="NCBI Taxonomy" id="174260"/>
    <lineage>
        <taxon>Eukaryota</taxon>
        <taxon>Metazoa</taxon>
        <taxon>Cnidaria</taxon>
        <taxon>Anthozoa</taxon>
        <taxon>Hexacorallia</taxon>
        <taxon>Scleractinia</taxon>
        <taxon>Caryophylliina</taxon>
        <taxon>Caryophylliidae</taxon>
        <taxon>Desmophyllum</taxon>
    </lineage>
</organism>
<gene>
    <name evidence="1" type="ORF">OS493_008254</name>
</gene>
<comment type="caution">
    <text evidence="1">The sequence shown here is derived from an EMBL/GenBank/DDBJ whole genome shotgun (WGS) entry which is preliminary data.</text>
</comment>
<sequence length="318" mass="36278">MVNLDTIGHFDIYHPERETRGNLFGLWTTDGEPVVHIICGQSYCKERDSDLAGIAWKDFPLCHIGNWRYDDSSELLGRGSRYADYPRCSHETRGRFLDLTVSIVKSKYRVTAYLSGLQERSSPVIGKVEILPAESPFKNVKAIKEMAAMEWPPSQVSSKGYPSLKQQSHASPGKAAAFTKYDEIDEFPAVTGAKQSRIMYPKMSQSFQSHFPSGDFNVVMFEEDYRRMQKLVLEYPHLETGGDLFGLWTSNGEAVLHVVLGPGRDCKRTGASFYQDIPYLQRNGELLTQKYMLCHIGEWHSHHQLRLFHQVMVIHRPS</sequence>